<organism evidence="10 11">
    <name type="scientific">Bifidobacterium [indicum] DSM 20214 = LMG 11587</name>
    <dbReference type="NCBI Taxonomy" id="1341694"/>
    <lineage>
        <taxon>Bacteria</taxon>
        <taxon>Bacillati</taxon>
        <taxon>Actinomycetota</taxon>
        <taxon>Actinomycetes</taxon>
        <taxon>Bifidobacteriales</taxon>
        <taxon>Bifidobacteriaceae</taxon>
        <taxon>Bifidobacterium</taxon>
    </lineage>
</organism>
<evidence type="ECO:0000313" key="11">
    <source>
        <dbReference type="Proteomes" id="UP000028569"/>
    </source>
</evidence>
<dbReference type="HOGENOM" id="CLU_016047_0_2_11"/>
<keyword evidence="6 7" id="KW-0472">Membrane</keyword>
<dbReference type="OrthoDB" id="3238099at2"/>
<dbReference type="Gene3D" id="1.10.3720.10">
    <property type="entry name" value="MetI-like"/>
    <property type="match status" value="1"/>
</dbReference>
<dbReference type="PANTHER" id="PTHR30193:SF37">
    <property type="entry name" value="INNER MEMBRANE ABC TRANSPORTER PERMEASE PROTEIN YCJO"/>
    <property type="match status" value="1"/>
</dbReference>
<feature type="transmembrane region" description="Helical" evidence="7">
    <location>
        <begin position="51"/>
        <end position="78"/>
    </location>
</feature>
<feature type="transmembrane region" description="Helical" evidence="7">
    <location>
        <begin position="252"/>
        <end position="273"/>
    </location>
</feature>
<evidence type="ECO:0000256" key="8">
    <source>
        <dbReference type="SAM" id="MobiDB-lite"/>
    </source>
</evidence>
<keyword evidence="11" id="KW-1185">Reference proteome</keyword>
<evidence type="ECO:0000256" key="2">
    <source>
        <dbReference type="ARBA" id="ARBA00022448"/>
    </source>
</evidence>
<accession>A0A087VV80</accession>
<keyword evidence="3" id="KW-1003">Cell membrane</keyword>
<gene>
    <name evidence="10" type="ORF">BINDI_1143</name>
</gene>
<dbReference type="Pfam" id="PF00528">
    <property type="entry name" value="BPD_transp_1"/>
    <property type="match status" value="1"/>
</dbReference>
<feature type="domain" description="ABC transmembrane type-1" evidence="9">
    <location>
        <begin position="108"/>
        <end position="320"/>
    </location>
</feature>
<comment type="similarity">
    <text evidence="7">Belongs to the binding-protein-dependent transport system permease family.</text>
</comment>
<dbReference type="RefSeq" id="WP_033490706.1">
    <property type="nucleotide sequence ID" value="NZ_CP006018.1"/>
</dbReference>
<feature type="transmembrane region" description="Helical" evidence="7">
    <location>
        <begin position="186"/>
        <end position="204"/>
    </location>
</feature>
<dbReference type="PANTHER" id="PTHR30193">
    <property type="entry name" value="ABC TRANSPORTER PERMEASE PROTEIN"/>
    <property type="match status" value="1"/>
</dbReference>
<dbReference type="GO" id="GO:0055085">
    <property type="term" value="P:transmembrane transport"/>
    <property type="evidence" value="ECO:0007669"/>
    <property type="project" value="InterPro"/>
</dbReference>
<feature type="transmembrane region" description="Helical" evidence="7">
    <location>
        <begin position="299"/>
        <end position="323"/>
    </location>
</feature>
<dbReference type="InterPro" id="IPR051393">
    <property type="entry name" value="ABC_transporter_permease"/>
</dbReference>
<dbReference type="PROSITE" id="PS50928">
    <property type="entry name" value="ABC_TM1"/>
    <property type="match status" value="1"/>
</dbReference>
<name>A0A087VV80_9BIFI</name>
<evidence type="ECO:0000313" key="10">
    <source>
        <dbReference type="EMBL" id="AIC92405.1"/>
    </source>
</evidence>
<evidence type="ECO:0000259" key="9">
    <source>
        <dbReference type="PROSITE" id="PS50928"/>
    </source>
</evidence>
<keyword evidence="2 7" id="KW-0813">Transport</keyword>
<reference evidence="10 11" key="1">
    <citation type="journal article" date="2014" name="Appl. Environ. Microbiol.">
        <title>Genomic encyclopedia of type strains of the genus Bifidobacterium.</title>
        <authorList>
            <person name="Milani C."/>
            <person name="Lugli G.A."/>
            <person name="Duranti S."/>
            <person name="Turroni F."/>
            <person name="Bottacini F."/>
            <person name="Mangifesta M."/>
            <person name="Sanchez B."/>
            <person name="Viappiani A."/>
            <person name="Mancabelli L."/>
            <person name="Taminiau B."/>
            <person name="Delcenserie V."/>
            <person name="Barrangou R."/>
            <person name="Margolles A."/>
            <person name="van Sinderen D."/>
            <person name="Ventura M."/>
        </authorList>
    </citation>
    <scope>NUCLEOTIDE SEQUENCE [LARGE SCALE GENOMIC DNA]</scope>
    <source>
        <strain evidence="10 11">LMG 11587</strain>
    </source>
</reference>
<evidence type="ECO:0000256" key="1">
    <source>
        <dbReference type="ARBA" id="ARBA00004651"/>
    </source>
</evidence>
<evidence type="ECO:0000256" key="6">
    <source>
        <dbReference type="ARBA" id="ARBA00023136"/>
    </source>
</evidence>
<dbReference type="KEGG" id="bii:BINDI_1143"/>
<dbReference type="GeneID" id="91566612"/>
<feature type="region of interest" description="Disordered" evidence="8">
    <location>
        <begin position="1"/>
        <end position="37"/>
    </location>
</feature>
<dbReference type="CDD" id="cd06261">
    <property type="entry name" value="TM_PBP2"/>
    <property type="match status" value="1"/>
</dbReference>
<sequence length="329" mass="36818">MTEETGVIGSRQAVADRKTGSQGPGDGRRAPKSRQGRFNAKAISRRNLRNGLIFISPNFIGFICLTLLPTLTLFYIAFTKWSAFGKPVFNGVKNWVRLSHDKIFMTSVWNTFYYSIVHIPLTLILAFALAVLLNSKLRGRAFFRTVAFFPYITSLVAAAQVWGMLFDPKSGPINSFLRLFISNPPGWLGSTAWAMPAVIIVGTWREVGYYMILLLAGLQTIPSELYEAAELDGTSGWQRFWHVTVPMMRPTLFFVMITLTIGSFKILDLTLVMTDGGPGTSTLVLAQYIYRVAFERGDFGYASAVSLVLLAICMVVTLIQFWYNNLKED</sequence>
<comment type="subcellular location">
    <subcellularLocation>
        <location evidence="1 7">Cell membrane</location>
        <topology evidence="1 7">Multi-pass membrane protein</topology>
    </subcellularLocation>
</comment>
<feature type="transmembrane region" description="Helical" evidence="7">
    <location>
        <begin position="112"/>
        <end position="133"/>
    </location>
</feature>
<evidence type="ECO:0000256" key="5">
    <source>
        <dbReference type="ARBA" id="ARBA00022989"/>
    </source>
</evidence>
<dbReference type="GO" id="GO:0005886">
    <property type="term" value="C:plasma membrane"/>
    <property type="evidence" value="ECO:0007669"/>
    <property type="project" value="UniProtKB-SubCell"/>
</dbReference>
<dbReference type="InterPro" id="IPR000515">
    <property type="entry name" value="MetI-like"/>
</dbReference>
<dbReference type="Proteomes" id="UP000028569">
    <property type="component" value="Chromosome"/>
</dbReference>
<keyword evidence="4 7" id="KW-0812">Transmembrane</keyword>
<dbReference type="AlphaFoldDB" id="A0A087VV80"/>
<evidence type="ECO:0000256" key="3">
    <source>
        <dbReference type="ARBA" id="ARBA00022475"/>
    </source>
</evidence>
<evidence type="ECO:0000256" key="4">
    <source>
        <dbReference type="ARBA" id="ARBA00022692"/>
    </source>
</evidence>
<dbReference type="SUPFAM" id="SSF161098">
    <property type="entry name" value="MetI-like"/>
    <property type="match status" value="1"/>
</dbReference>
<feature type="transmembrane region" description="Helical" evidence="7">
    <location>
        <begin position="145"/>
        <end position="166"/>
    </location>
</feature>
<dbReference type="EMBL" id="CP006018">
    <property type="protein sequence ID" value="AIC92405.1"/>
    <property type="molecule type" value="Genomic_DNA"/>
</dbReference>
<dbReference type="InterPro" id="IPR035906">
    <property type="entry name" value="MetI-like_sf"/>
</dbReference>
<protein>
    <submittedName>
        <fullName evidence="10">ABC transporter membrane protein</fullName>
    </submittedName>
</protein>
<proteinExistence type="inferred from homology"/>
<evidence type="ECO:0000256" key="7">
    <source>
        <dbReference type="RuleBase" id="RU363032"/>
    </source>
</evidence>
<keyword evidence="5 7" id="KW-1133">Transmembrane helix</keyword>